<reference evidence="11" key="2">
    <citation type="journal article" date="2021" name="World Allergy Organ. J.">
        <title>Chromosome-level assembly of Dermatophagoides farinae genome and transcriptome reveals two novel allergens Der f 37 and Der f 39.</title>
        <authorList>
            <person name="Chen J."/>
            <person name="Cai Z."/>
            <person name="Fan D."/>
            <person name="Hu J."/>
            <person name="Hou Y."/>
            <person name="He Y."/>
            <person name="Zhang Z."/>
            <person name="Zhao Z."/>
            <person name="Gao P."/>
            <person name="Hu W."/>
            <person name="Sun J."/>
            <person name="Li J."/>
            <person name="Ji K."/>
        </authorList>
    </citation>
    <scope>NUCLEOTIDE SEQUENCE</scope>
    <source>
        <strain evidence="11">JKM2019</strain>
    </source>
</reference>
<dbReference type="InterPro" id="IPR030457">
    <property type="entry name" value="ELO_CS"/>
</dbReference>
<comment type="subcellular location">
    <subcellularLocation>
        <location evidence="1">Membrane</location>
        <topology evidence="1">Multi-pass membrane protein</topology>
    </subcellularLocation>
</comment>
<sequence>MTHMLETIWYYCHQYWIDIQDPRTADYAMIGGGAWKIAIVVFGYWLLVKKILPNYMHNRQPYDLKTVILIYNLMMILTNAAFFFFLIKYVEIQWFFDFKYPDRNDRSPLAMEMLWLSWFGYISRFFDMFDTIFFVLRKKYNQITFLHVYHHMIVPFLGWFSFKLNPLIPIIMLFAAFNTVIHVIMYSYYALASFGPEMQKYLWWKKYITQLQLLQFMVCGLYGILLYFQQTGYPMIWFIVAVGQNPIFFYMFYDFYRQAYQDKSKKLDKNDKFKSTYIMNVERIDWSSD</sequence>
<keyword evidence="5 10" id="KW-0276">Fatty acid metabolism</keyword>
<dbReference type="EC" id="2.3.1.199" evidence="10"/>
<evidence type="ECO:0000256" key="6">
    <source>
        <dbReference type="ARBA" id="ARBA00022989"/>
    </source>
</evidence>
<evidence type="ECO:0000256" key="1">
    <source>
        <dbReference type="ARBA" id="ARBA00004141"/>
    </source>
</evidence>
<dbReference type="GO" id="GO:0042761">
    <property type="term" value="P:very long-chain fatty acid biosynthetic process"/>
    <property type="evidence" value="ECO:0007669"/>
    <property type="project" value="TreeGrafter"/>
</dbReference>
<evidence type="ECO:0000313" key="11">
    <source>
        <dbReference type="EMBL" id="KAH7640582.1"/>
    </source>
</evidence>
<keyword evidence="4 10" id="KW-0812">Transmembrane</keyword>
<dbReference type="PROSITE" id="PS01188">
    <property type="entry name" value="ELO"/>
    <property type="match status" value="1"/>
</dbReference>
<reference evidence="11" key="1">
    <citation type="submission" date="2020-06" db="EMBL/GenBank/DDBJ databases">
        <authorList>
            <person name="Ji K."/>
            <person name="Li J."/>
        </authorList>
    </citation>
    <scope>NUCLEOTIDE SEQUENCE</scope>
    <source>
        <strain evidence="11">JKM2019</strain>
        <tissue evidence="11">Whole body</tissue>
    </source>
</reference>
<comment type="catalytic activity">
    <reaction evidence="10">
        <text>a very-long-chain acyl-CoA + malonyl-CoA + H(+) = a very-long-chain 3-oxoacyl-CoA + CO2 + CoA</text>
        <dbReference type="Rhea" id="RHEA:32727"/>
        <dbReference type="ChEBI" id="CHEBI:15378"/>
        <dbReference type="ChEBI" id="CHEBI:16526"/>
        <dbReference type="ChEBI" id="CHEBI:57287"/>
        <dbReference type="ChEBI" id="CHEBI:57384"/>
        <dbReference type="ChEBI" id="CHEBI:90725"/>
        <dbReference type="ChEBI" id="CHEBI:90736"/>
        <dbReference type="EC" id="2.3.1.199"/>
    </reaction>
</comment>
<keyword evidence="8 10" id="KW-0472">Membrane</keyword>
<evidence type="ECO:0000256" key="3">
    <source>
        <dbReference type="ARBA" id="ARBA00022679"/>
    </source>
</evidence>
<evidence type="ECO:0000256" key="4">
    <source>
        <dbReference type="ARBA" id="ARBA00022692"/>
    </source>
</evidence>
<dbReference type="AlphaFoldDB" id="A0A9D4SFY4"/>
<feature type="transmembrane region" description="Helical" evidence="10">
    <location>
        <begin position="168"/>
        <end position="191"/>
    </location>
</feature>
<protein>
    <recommendedName>
        <fullName evidence="10">Elongation of very long chain fatty acids protein</fullName>
        <ecNumber evidence="10">2.3.1.199</ecNumber>
    </recommendedName>
    <alternativeName>
        <fullName evidence="10">Very-long-chain 3-oxoacyl-CoA synthase</fullName>
    </alternativeName>
</protein>
<feature type="transmembrane region" description="Helical" evidence="10">
    <location>
        <begin position="143"/>
        <end position="162"/>
    </location>
</feature>
<feature type="transmembrane region" description="Helical" evidence="10">
    <location>
        <begin position="115"/>
        <end position="136"/>
    </location>
</feature>
<evidence type="ECO:0000256" key="9">
    <source>
        <dbReference type="ARBA" id="ARBA00023160"/>
    </source>
</evidence>
<dbReference type="GO" id="GO:0019367">
    <property type="term" value="P:fatty acid elongation, saturated fatty acid"/>
    <property type="evidence" value="ECO:0007669"/>
    <property type="project" value="TreeGrafter"/>
</dbReference>
<feature type="transmembrane region" description="Helical" evidence="10">
    <location>
        <begin position="68"/>
        <end position="90"/>
    </location>
</feature>
<feature type="transmembrane region" description="Helical" evidence="10">
    <location>
        <begin position="211"/>
        <end position="229"/>
    </location>
</feature>
<accession>A0A9D4SFY4</accession>
<keyword evidence="7 10" id="KW-0443">Lipid metabolism</keyword>
<dbReference type="PANTHER" id="PTHR11157">
    <property type="entry name" value="FATTY ACID ACYL TRANSFERASE-RELATED"/>
    <property type="match status" value="1"/>
</dbReference>
<organism evidence="11">
    <name type="scientific">Dermatophagoides farinae</name>
    <name type="common">American house dust mite</name>
    <dbReference type="NCBI Taxonomy" id="6954"/>
    <lineage>
        <taxon>Eukaryota</taxon>
        <taxon>Metazoa</taxon>
        <taxon>Ecdysozoa</taxon>
        <taxon>Arthropoda</taxon>
        <taxon>Chelicerata</taxon>
        <taxon>Arachnida</taxon>
        <taxon>Acari</taxon>
        <taxon>Acariformes</taxon>
        <taxon>Sarcoptiformes</taxon>
        <taxon>Astigmata</taxon>
        <taxon>Psoroptidia</taxon>
        <taxon>Analgoidea</taxon>
        <taxon>Pyroglyphidae</taxon>
        <taxon>Dermatophagoidinae</taxon>
        <taxon>Dermatophagoides</taxon>
    </lineage>
</organism>
<dbReference type="Proteomes" id="UP000828236">
    <property type="component" value="Unassembled WGS sequence"/>
</dbReference>
<keyword evidence="2 10" id="KW-0444">Lipid biosynthesis</keyword>
<evidence type="ECO:0000256" key="5">
    <source>
        <dbReference type="ARBA" id="ARBA00022832"/>
    </source>
</evidence>
<comment type="similarity">
    <text evidence="10">Belongs to the ELO family.</text>
</comment>
<dbReference type="GO" id="GO:0005789">
    <property type="term" value="C:endoplasmic reticulum membrane"/>
    <property type="evidence" value="ECO:0007669"/>
    <property type="project" value="TreeGrafter"/>
</dbReference>
<evidence type="ECO:0000256" key="2">
    <source>
        <dbReference type="ARBA" id="ARBA00022516"/>
    </source>
</evidence>
<keyword evidence="9 10" id="KW-0275">Fatty acid biosynthesis</keyword>
<dbReference type="Pfam" id="PF01151">
    <property type="entry name" value="ELO"/>
    <property type="match status" value="1"/>
</dbReference>
<dbReference type="GO" id="GO:0034625">
    <property type="term" value="P:fatty acid elongation, monounsaturated fatty acid"/>
    <property type="evidence" value="ECO:0007669"/>
    <property type="project" value="TreeGrafter"/>
</dbReference>
<evidence type="ECO:0000256" key="7">
    <source>
        <dbReference type="ARBA" id="ARBA00023098"/>
    </source>
</evidence>
<dbReference type="GO" id="GO:0009922">
    <property type="term" value="F:fatty acid elongase activity"/>
    <property type="evidence" value="ECO:0007669"/>
    <property type="project" value="UniProtKB-EC"/>
</dbReference>
<evidence type="ECO:0000256" key="10">
    <source>
        <dbReference type="RuleBase" id="RU361115"/>
    </source>
</evidence>
<feature type="transmembrane region" description="Helical" evidence="10">
    <location>
        <begin position="27"/>
        <end position="47"/>
    </location>
</feature>
<keyword evidence="3 10" id="KW-0808">Transferase</keyword>
<dbReference type="PANTHER" id="PTHR11157:SF69">
    <property type="entry name" value="ELONGATION OF VERY LONG CHAIN FATTY ACIDS PROTEIN 7"/>
    <property type="match status" value="1"/>
</dbReference>
<gene>
    <name evidence="11" type="ORF">HUG17_8051</name>
</gene>
<evidence type="ECO:0000256" key="8">
    <source>
        <dbReference type="ARBA" id="ARBA00023136"/>
    </source>
</evidence>
<dbReference type="EMBL" id="SDOV01000005">
    <property type="protein sequence ID" value="KAH7640582.1"/>
    <property type="molecule type" value="Genomic_DNA"/>
</dbReference>
<dbReference type="InterPro" id="IPR002076">
    <property type="entry name" value="ELO_fam"/>
</dbReference>
<feature type="transmembrane region" description="Helical" evidence="10">
    <location>
        <begin position="235"/>
        <end position="256"/>
    </location>
</feature>
<name>A0A9D4SFY4_DERFA</name>
<proteinExistence type="inferred from homology"/>
<keyword evidence="6 10" id="KW-1133">Transmembrane helix</keyword>
<comment type="caution">
    <text evidence="11">The sequence shown here is derived from an EMBL/GenBank/DDBJ whole genome shotgun (WGS) entry which is preliminary data.</text>
</comment>
<dbReference type="GO" id="GO:0034626">
    <property type="term" value="P:fatty acid elongation, polyunsaturated fatty acid"/>
    <property type="evidence" value="ECO:0007669"/>
    <property type="project" value="TreeGrafter"/>
</dbReference>
<dbReference type="GO" id="GO:0030148">
    <property type="term" value="P:sphingolipid biosynthetic process"/>
    <property type="evidence" value="ECO:0007669"/>
    <property type="project" value="TreeGrafter"/>
</dbReference>